<dbReference type="GO" id="GO:0006885">
    <property type="term" value="P:regulation of pH"/>
    <property type="evidence" value="ECO:0007669"/>
    <property type="project" value="UniProtKB-UniRule"/>
</dbReference>
<keyword evidence="7" id="KW-0915">Sodium</keyword>
<dbReference type="Proteomes" id="UP001164748">
    <property type="component" value="Chromosome"/>
</dbReference>
<evidence type="ECO:0000313" key="8">
    <source>
        <dbReference type="EMBL" id="WBA08269.1"/>
    </source>
</evidence>
<dbReference type="NCBIfam" id="TIGR00773">
    <property type="entry name" value="NhaA"/>
    <property type="match status" value="1"/>
</dbReference>
<reference evidence="8" key="1">
    <citation type="submission" date="2022-09" db="EMBL/GenBank/DDBJ databases">
        <authorList>
            <person name="Li Z.-J."/>
        </authorList>
    </citation>
    <scope>NUCLEOTIDE SEQUENCE</scope>
    <source>
        <strain evidence="8">TGB11</strain>
    </source>
</reference>
<keyword evidence="6 7" id="KW-0739">Sodium transport</keyword>
<dbReference type="NCBIfam" id="NF007111">
    <property type="entry name" value="PRK09560.1"/>
    <property type="match status" value="1"/>
</dbReference>
<dbReference type="InterPro" id="IPR004670">
    <property type="entry name" value="NhaA"/>
</dbReference>
<comment type="function">
    <text evidence="7">Na(+)/H(+) antiporter that extrudes sodium in exchange for external protons.</text>
</comment>
<evidence type="ECO:0000256" key="4">
    <source>
        <dbReference type="ARBA" id="ARBA00022989"/>
    </source>
</evidence>
<dbReference type="Gene3D" id="1.20.1530.10">
    <property type="entry name" value="Na+/H+ antiporter like domain"/>
    <property type="match status" value="1"/>
</dbReference>
<name>A0AA47LR07_9GAMM</name>
<dbReference type="PANTHER" id="PTHR30341">
    <property type="entry name" value="SODIUM ION/PROTON ANTIPORTER NHAA-RELATED"/>
    <property type="match status" value="1"/>
</dbReference>
<feature type="transmembrane region" description="Helical" evidence="7">
    <location>
        <begin position="357"/>
        <end position="378"/>
    </location>
</feature>
<evidence type="ECO:0000256" key="2">
    <source>
        <dbReference type="ARBA" id="ARBA00022475"/>
    </source>
</evidence>
<evidence type="ECO:0000256" key="3">
    <source>
        <dbReference type="ARBA" id="ARBA00022692"/>
    </source>
</evidence>
<sequence>MTDVIRQFLKMESAGGIVLIVAAVLAMFVANSDLQPLYDSTLHTYIAGLSVGHWINDGLMVIFFLLIGLEVKRELVQGALNSKDKATFPAVAAVGGMLAPALVYLAFNWGDPLAVSGWAIPAATDIAFALGVLALLGNRVPLALKVFLLALAIIDDLGVIVIIALFYSSDLSVVALASAFAATLVLVAMNMRKVTSITAYVVVGLVLWFSVLQSGVHATLAGVVLGFAIPLKGKTDDDPSPLKKMEHALHPYVSYLILPIFAFANAGVSLDGVSLANLTEMLPLGIALGLLIGKPLGIFSFSWAAVKLGIAKLPARVNFTHIFAVSVLCGIGFTMSIFISSLAFVGVNGEFVTLSRLGILIGSTLAAVIGYVVLHFALPPASALADEQGDEYEEGDTSIDY</sequence>
<evidence type="ECO:0000256" key="7">
    <source>
        <dbReference type="HAMAP-Rule" id="MF_01844"/>
    </source>
</evidence>
<evidence type="ECO:0000256" key="1">
    <source>
        <dbReference type="ARBA" id="ARBA00004429"/>
    </source>
</evidence>
<feature type="transmembrane region" description="Helical" evidence="7">
    <location>
        <begin position="88"/>
        <end position="107"/>
    </location>
</feature>
<keyword evidence="7" id="KW-0050">Antiport</keyword>
<proteinExistence type="inferred from homology"/>
<evidence type="ECO:0000256" key="5">
    <source>
        <dbReference type="ARBA" id="ARBA00023136"/>
    </source>
</evidence>
<dbReference type="GO" id="GO:0005886">
    <property type="term" value="C:plasma membrane"/>
    <property type="evidence" value="ECO:0007669"/>
    <property type="project" value="UniProtKB-SubCell"/>
</dbReference>
<dbReference type="NCBIfam" id="NF007112">
    <property type="entry name" value="PRK09561.1"/>
    <property type="match status" value="1"/>
</dbReference>
<comment type="subcellular location">
    <subcellularLocation>
        <location evidence="1">Cell inner membrane</location>
        <topology evidence="1">Multi-pass membrane protein</topology>
    </subcellularLocation>
    <subcellularLocation>
        <location evidence="7">Cell membrane</location>
        <topology evidence="7">Multi-pass membrane protein</topology>
    </subcellularLocation>
</comment>
<keyword evidence="5 7" id="KW-0472">Membrane</keyword>
<dbReference type="RefSeq" id="WP_269578761.1">
    <property type="nucleotide sequence ID" value="NZ_CP114588.1"/>
</dbReference>
<accession>A0AA47LR07</accession>
<organism evidence="8 9">
    <name type="scientific">Salinivibrio kushneri</name>
    <dbReference type="NCBI Taxonomy" id="1908198"/>
    <lineage>
        <taxon>Bacteria</taxon>
        <taxon>Pseudomonadati</taxon>
        <taxon>Pseudomonadota</taxon>
        <taxon>Gammaproteobacteria</taxon>
        <taxon>Vibrionales</taxon>
        <taxon>Vibrionaceae</taxon>
        <taxon>Salinivibrio</taxon>
    </lineage>
</organism>
<dbReference type="HAMAP" id="MF_01844">
    <property type="entry name" value="NhaA"/>
    <property type="match status" value="1"/>
</dbReference>
<evidence type="ECO:0000256" key="6">
    <source>
        <dbReference type="ARBA" id="ARBA00023201"/>
    </source>
</evidence>
<comment type="catalytic activity">
    <reaction evidence="7">
        <text>Na(+)(in) + 2 H(+)(out) = Na(+)(out) + 2 H(+)(in)</text>
        <dbReference type="Rhea" id="RHEA:29251"/>
        <dbReference type="ChEBI" id="CHEBI:15378"/>
        <dbReference type="ChEBI" id="CHEBI:29101"/>
    </reaction>
</comment>
<feature type="transmembrane region" description="Helical" evidence="7">
    <location>
        <begin position="113"/>
        <end position="136"/>
    </location>
</feature>
<feature type="transmembrane region" description="Helical" evidence="7">
    <location>
        <begin position="198"/>
        <end position="229"/>
    </location>
</feature>
<feature type="transmembrane region" description="Helical" evidence="7">
    <location>
        <begin position="282"/>
        <end position="302"/>
    </location>
</feature>
<feature type="transmembrane region" description="Helical" evidence="7">
    <location>
        <begin position="42"/>
        <end position="67"/>
    </location>
</feature>
<dbReference type="AlphaFoldDB" id="A0AA47LR07"/>
<feature type="transmembrane region" description="Helical" evidence="7">
    <location>
        <begin position="249"/>
        <end position="270"/>
    </location>
</feature>
<evidence type="ECO:0000313" key="9">
    <source>
        <dbReference type="Proteomes" id="UP001164748"/>
    </source>
</evidence>
<feature type="transmembrane region" description="Helical" evidence="7">
    <location>
        <begin position="322"/>
        <end position="345"/>
    </location>
</feature>
<keyword evidence="3 7" id="KW-0812">Transmembrane</keyword>
<gene>
    <name evidence="7 8" type="primary">nhaA</name>
    <name evidence="8" type="ORF">N8M53_10650</name>
</gene>
<dbReference type="GO" id="GO:0015385">
    <property type="term" value="F:sodium:proton antiporter activity"/>
    <property type="evidence" value="ECO:0007669"/>
    <property type="project" value="UniProtKB-UniRule"/>
</dbReference>
<dbReference type="PANTHER" id="PTHR30341:SF0">
    <property type="entry name" value="NA(+)_H(+) ANTIPORTER NHAA"/>
    <property type="match status" value="1"/>
</dbReference>
<feature type="transmembrane region" description="Helical" evidence="7">
    <location>
        <begin position="12"/>
        <end position="30"/>
    </location>
</feature>
<keyword evidence="7" id="KW-0813">Transport</keyword>
<keyword evidence="7" id="KW-0406">Ion transport</keyword>
<feature type="transmembrane region" description="Helical" evidence="7">
    <location>
        <begin position="173"/>
        <end position="191"/>
    </location>
</feature>
<dbReference type="Pfam" id="PF06965">
    <property type="entry name" value="Na_H_antiport_1"/>
    <property type="match status" value="1"/>
</dbReference>
<comment type="similarity">
    <text evidence="7">Belongs to the NhaA Na(+)/H(+) (TC 2.A.33) antiporter family.</text>
</comment>
<keyword evidence="4 7" id="KW-1133">Transmembrane helix</keyword>
<feature type="transmembrane region" description="Helical" evidence="7">
    <location>
        <begin position="148"/>
        <end position="167"/>
    </location>
</feature>
<protein>
    <recommendedName>
        <fullName evidence="7">Na(+)/H(+) antiporter NhaA</fullName>
    </recommendedName>
    <alternativeName>
        <fullName evidence="7">Sodium/proton antiporter NhaA</fullName>
    </alternativeName>
</protein>
<keyword evidence="2 7" id="KW-1003">Cell membrane</keyword>
<dbReference type="InterPro" id="IPR023171">
    <property type="entry name" value="Na/H_antiporter_dom_sf"/>
</dbReference>
<dbReference type="EMBL" id="CP114588">
    <property type="protein sequence ID" value="WBA08269.1"/>
    <property type="molecule type" value="Genomic_DNA"/>
</dbReference>